<evidence type="ECO:0000256" key="9">
    <source>
        <dbReference type="NCBIfam" id="TIGR03542"/>
    </source>
</evidence>
<dbReference type="AlphaFoldDB" id="A0A927GS24"/>
<evidence type="ECO:0000256" key="8">
    <source>
        <dbReference type="ARBA" id="ARBA00051934"/>
    </source>
</evidence>
<comment type="pathway">
    <text evidence="2">Amino-acid biosynthesis; L-lysine biosynthesis via DAP pathway; LL-2,6-diaminopimelate from (S)-tetrahydrodipicolinate (aminotransferase route): step 1/1.</text>
</comment>
<evidence type="ECO:0000256" key="6">
    <source>
        <dbReference type="ARBA" id="ARBA00022679"/>
    </source>
</evidence>
<dbReference type="GO" id="GO:0030170">
    <property type="term" value="F:pyridoxal phosphate binding"/>
    <property type="evidence" value="ECO:0007669"/>
    <property type="project" value="UniProtKB-UniRule"/>
</dbReference>
<gene>
    <name evidence="11" type="ORF">IDH44_13785</name>
</gene>
<dbReference type="PANTHER" id="PTHR43144">
    <property type="entry name" value="AMINOTRANSFERASE"/>
    <property type="match status" value="1"/>
</dbReference>
<sequence>MANINQHYTELQGSYLFSEIAKRRTAFTKENPEASIISLGIGDVTRGLPQAVVNAMHAAVDEMAEPGSFRGYGPEQGYDFLIDAIIAGDYKSRGIEIGTNEVFVSDGSKCDVGNIQEIFSQNSSVAVQDPVYPVYVDTNVMAGRSGTFNKETNRYTNMTYLPSSAENGFKPSLPDRKVDLIYLCYPNNPTGMTLTKDELKKWVDYAKANDSIILYDSAYEAYIQEEDVPHSIYEIEGAKEVAIEFRSFSKTAGFTGVRCAYTVVPRELKAFDEAGKEYHVNDLWNRRHSTKFNGVSYVTQRGAAAIYSSEGKAQIAELVSYYMTNAAIIRDGLKSIGLDVFGGVNAPYIWLKTPRGLDSWAFFDKLLSEAHIVGTPGVGFGQSGQGYFRLTAFGSRENTEAAVERIRKLTL</sequence>
<evidence type="ECO:0000259" key="10">
    <source>
        <dbReference type="Pfam" id="PF00155"/>
    </source>
</evidence>
<keyword evidence="12" id="KW-1185">Reference proteome</keyword>
<dbReference type="InterPro" id="IPR019942">
    <property type="entry name" value="DapL/ALD1"/>
</dbReference>
<protein>
    <recommendedName>
        <fullName evidence="4 9">LL-diaminopimelate aminotransferase</fullName>
        <ecNumber evidence="3 9">2.6.1.83</ecNumber>
    </recommendedName>
</protein>
<evidence type="ECO:0000256" key="4">
    <source>
        <dbReference type="ARBA" id="ARBA00018052"/>
    </source>
</evidence>
<dbReference type="HAMAP" id="MF_01642">
    <property type="entry name" value="DapL_aminotrans_1"/>
    <property type="match status" value="1"/>
</dbReference>
<dbReference type="EC" id="2.6.1.83" evidence="3 9"/>
<keyword evidence="5 11" id="KW-0032">Aminotransferase</keyword>
<evidence type="ECO:0000256" key="7">
    <source>
        <dbReference type="ARBA" id="ARBA00022898"/>
    </source>
</evidence>
<dbReference type="SUPFAM" id="SSF53383">
    <property type="entry name" value="PLP-dependent transferases"/>
    <property type="match status" value="1"/>
</dbReference>
<evidence type="ECO:0000313" key="11">
    <source>
        <dbReference type="EMBL" id="MBD2846269.1"/>
    </source>
</evidence>
<dbReference type="GO" id="GO:0010285">
    <property type="term" value="F:L,L-diaminopimelate aminotransferase activity"/>
    <property type="evidence" value="ECO:0007669"/>
    <property type="project" value="UniProtKB-EC"/>
</dbReference>
<proteinExistence type="inferred from homology"/>
<keyword evidence="6 11" id="KW-0808">Transferase</keyword>
<reference evidence="11" key="1">
    <citation type="submission" date="2020-09" db="EMBL/GenBank/DDBJ databases">
        <title>A novel bacterium of genus Paenibacillus, isolated from South China Sea.</title>
        <authorList>
            <person name="Huang H."/>
            <person name="Mo K."/>
            <person name="Hu Y."/>
        </authorList>
    </citation>
    <scope>NUCLEOTIDE SEQUENCE</scope>
    <source>
        <strain evidence="11">IB182496</strain>
    </source>
</reference>
<evidence type="ECO:0000313" key="12">
    <source>
        <dbReference type="Proteomes" id="UP000621560"/>
    </source>
</evidence>
<dbReference type="EMBL" id="JACXIZ010000021">
    <property type="protein sequence ID" value="MBD2846269.1"/>
    <property type="molecule type" value="Genomic_DNA"/>
</dbReference>
<dbReference type="InterPro" id="IPR004839">
    <property type="entry name" value="Aminotransferase_I/II_large"/>
</dbReference>
<dbReference type="Gene3D" id="3.90.1150.10">
    <property type="entry name" value="Aspartate Aminotransferase, domain 1"/>
    <property type="match status" value="1"/>
</dbReference>
<dbReference type="CDD" id="cd00609">
    <property type="entry name" value="AAT_like"/>
    <property type="match status" value="1"/>
</dbReference>
<keyword evidence="7" id="KW-0663">Pyridoxal phosphate</keyword>
<evidence type="ECO:0000256" key="3">
    <source>
        <dbReference type="ARBA" id="ARBA00013138"/>
    </source>
</evidence>
<dbReference type="Pfam" id="PF00155">
    <property type="entry name" value="Aminotran_1_2"/>
    <property type="match status" value="1"/>
</dbReference>
<feature type="domain" description="Aminotransferase class I/classII large" evidence="10">
    <location>
        <begin position="36"/>
        <end position="406"/>
    </location>
</feature>
<organism evidence="11 12">
    <name type="scientific">Paenibacillus sabuli</name>
    <dbReference type="NCBI Taxonomy" id="2772509"/>
    <lineage>
        <taxon>Bacteria</taxon>
        <taxon>Bacillati</taxon>
        <taxon>Bacillota</taxon>
        <taxon>Bacilli</taxon>
        <taxon>Bacillales</taxon>
        <taxon>Paenibacillaceae</taxon>
        <taxon>Paenibacillus</taxon>
    </lineage>
</organism>
<evidence type="ECO:0000256" key="1">
    <source>
        <dbReference type="ARBA" id="ARBA00001933"/>
    </source>
</evidence>
<name>A0A927GS24_9BACL</name>
<comment type="caution">
    <text evidence="11">The sequence shown here is derived from an EMBL/GenBank/DDBJ whole genome shotgun (WGS) entry which is preliminary data.</text>
</comment>
<dbReference type="NCBIfam" id="TIGR03542">
    <property type="entry name" value="DAPAT_plant"/>
    <property type="match status" value="1"/>
</dbReference>
<dbReference type="Gene3D" id="3.40.640.10">
    <property type="entry name" value="Type I PLP-dependent aspartate aminotransferase-like (Major domain)"/>
    <property type="match status" value="1"/>
</dbReference>
<dbReference type="RefSeq" id="WP_190918512.1">
    <property type="nucleotide sequence ID" value="NZ_JACXIZ010000021.1"/>
</dbReference>
<comment type="cofactor">
    <cofactor evidence="1">
        <name>pyridoxal 5'-phosphate</name>
        <dbReference type="ChEBI" id="CHEBI:597326"/>
    </cofactor>
</comment>
<dbReference type="InterPro" id="IPR015422">
    <property type="entry name" value="PyrdxlP-dep_Trfase_small"/>
</dbReference>
<accession>A0A927GS24</accession>
<evidence type="ECO:0000256" key="2">
    <source>
        <dbReference type="ARBA" id="ARBA00004982"/>
    </source>
</evidence>
<dbReference type="InterPro" id="IPR015421">
    <property type="entry name" value="PyrdxlP-dep_Trfase_major"/>
</dbReference>
<dbReference type="FunFam" id="3.40.640.10:FF:000099">
    <property type="entry name" value="LL-diaminopimelate aminotransferase, chloroplastic"/>
    <property type="match status" value="1"/>
</dbReference>
<evidence type="ECO:0000256" key="5">
    <source>
        <dbReference type="ARBA" id="ARBA00022576"/>
    </source>
</evidence>
<comment type="catalytic activity">
    <reaction evidence="8">
        <text>(2S,6S)-2,6-diaminopimelate + 2-oxoglutarate = (S)-2,3,4,5-tetrahydrodipicolinate + L-glutamate + H2O + H(+)</text>
        <dbReference type="Rhea" id="RHEA:23988"/>
        <dbReference type="ChEBI" id="CHEBI:15377"/>
        <dbReference type="ChEBI" id="CHEBI:15378"/>
        <dbReference type="ChEBI" id="CHEBI:16810"/>
        <dbReference type="ChEBI" id="CHEBI:16845"/>
        <dbReference type="ChEBI" id="CHEBI:29985"/>
        <dbReference type="ChEBI" id="CHEBI:57609"/>
        <dbReference type="EC" id="2.6.1.83"/>
    </reaction>
</comment>
<dbReference type="Proteomes" id="UP000621560">
    <property type="component" value="Unassembled WGS sequence"/>
</dbReference>
<dbReference type="InterPro" id="IPR015424">
    <property type="entry name" value="PyrdxlP-dep_Trfase"/>
</dbReference>